<dbReference type="SUPFAM" id="SSF54928">
    <property type="entry name" value="RNA-binding domain, RBD"/>
    <property type="match status" value="1"/>
</dbReference>
<dbReference type="SMART" id="SM00360">
    <property type="entry name" value="RRM"/>
    <property type="match status" value="1"/>
</dbReference>
<feature type="compositionally biased region" description="Low complexity" evidence="9">
    <location>
        <begin position="409"/>
        <end position="419"/>
    </location>
</feature>
<evidence type="ECO:0000256" key="4">
    <source>
        <dbReference type="ARBA" id="ARBA00023015"/>
    </source>
</evidence>
<feature type="region of interest" description="Disordered" evidence="9">
    <location>
        <begin position="409"/>
        <end position="453"/>
    </location>
</feature>
<keyword evidence="11" id="KW-1185">Reference proteome</keyword>
<dbReference type="PANTHER" id="PTHR15528:SF5">
    <property type="entry name" value="PEROXISOME PROLIFERATOR-ACTIVATED RECEPTOR GAMMA COACTIVATOR-RELATED PROTEIN 1"/>
    <property type="match status" value="1"/>
</dbReference>
<proteinExistence type="predicted"/>
<keyword evidence="3 8" id="KW-0694">RNA-binding</keyword>
<feature type="compositionally biased region" description="Low complexity" evidence="9">
    <location>
        <begin position="137"/>
        <end position="146"/>
    </location>
</feature>
<feature type="compositionally biased region" description="Acidic residues" evidence="9">
    <location>
        <begin position="179"/>
        <end position="191"/>
    </location>
</feature>
<dbReference type="PaxDb" id="8030-ENSSSAP00000018348"/>
<dbReference type="GO" id="GO:0005634">
    <property type="term" value="C:nucleus"/>
    <property type="evidence" value="ECO:0007669"/>
    <property type="project" value="UniProtKB-SubCell"/>
</dbReference>
<evidence type="ECO:0000313" key="12">
    <source>
        <dbReference type="RefSeq" id="XP_013985889.2"/>
    </source>
</evidence>
<keyword evidence="4" id="KW-0805">Transcription regulation</keyword>
<feature type="domain" description="RRM" evidence="10">
    <location>
        <begin position="1238"/>
        <end position="1315"/>
    </location>
</feature>
<evidence type="ECO:0000259" key="10">
    <source>
        <dbReference type="PROSITE" id="PS50102"/>
    </source>
</evidence>
<dbReference type="InterPro" id="IPR035979">
    <property type="entry name" value="RBD_domain_sf"/>
</dbReference>
<feature type="region of interest" description="Disordered" evidence="9">
    <location>
        <begin position="1323"/>
        <end position="1344"/>
    </location>
</feature>
<dbReference type="PROSITE" id="PS50102">
    <property type="entry name" value="RRM"/>
    <property type="match status" value="1"/>
</dbReference>
<dbReference type="Proteomes" id="UP001652741">
    <property type="component" value="Chromosome ssa12"/>
</dbReference>
<feature type="compositionally biased region" description="Low complexity" evidence="9">
    <location>
        <begin position="1049"/>
        <end position="1061"/>
    </location>
</feature>
<feature type="compositionally biased region" description="Basic and acidic residues" evidence="9">
    <location>
        <begin position="319"/>
        <end position="332"/>
    </location>
</feature>
<organism evidence="11 12">
    <name type="scientific">Salmo salar</name>
    <name type="common">Atlantic salmon</name>
    <dbReference type="NCBI Taxonomy" id="8030"/>
    <lineage>
        <taxon>Eukaryota</taxon>
        <taxon>Metazoa</taxon>
        <taxon>Chordata</taxon>
        <taxon>Craniata</taxon>
        <taxon>Vertebrata</taxon>
        <taxon>Euteleostomi</taxon>
        <taxon>Actinopterygii</taxon>
        <taxon>Neopterygii</taxon>
        <taxon>Teleostei</taxon>
        <taxon>Protacanthopterygii</taxon>
        <taxon>Salmoniformes</taxon>
        <taxon>Salmonidae</taxon>
        <taxon>Salmoninae</taxon>
        <taxon>Salmo</taxon>
    </lineage>
</organism>
<feature type="compositionally biased region" description="Polar residues" evidence="9">
    <location>
        <begin position="1014"/>
        <end position="1039"/>
    </location>
</feature>
<feature type="region of interest" description="Disordered" evidence="9">
    <location>
        <begin position="597"/>
        <end position="685"/>
    </location>
</feature>
<keyword evidence="12" id="KW-0675">Receptor</keyword>
<evidence type="ECO:0000256" key="7">
    <source>
        <dbReference type="ARBA" id="ARBA00023242"/>
    </source>
</evidence>
<dbReference type="Gene3D" id="3.30.70.330">
    <property type="match status" value="1"/>
</dbReference>
<feature type="compositionally biased region" description="Low complexity" evidence="9">
    <location>
        <begin position="1145"/>
        <end position="1163"/>
    </location>
</feature>
<feature type="compositionally biased region" description="Basic residues" evidence="9">
    <location>
        <begin position="1092"/>
        <end position="1102"/>
    </location>
</feature>
<dbReference type="PANTHER" id="PTHR15528">
    <property type="entry name" value="PEROXISOME PROLIFERATOR ACTIVATED RECEPTOR GAMMA COACTIVATOR 1 PGC-1 -RELATED"/>
    <property type="match status" value="1"/>
</dbReference>
<feature type="region of interest" description="Disordered" evidence="9">
    <location>
        <begin position="291"/>
        <end position="332"/>
    </location>
</feature>
<keyword evidence="5" id="KW-0010">Activator</keyword>
<evidence type="ECO:0000313" key="11">
    <source>
        <dbReference type="Proteomes" id="UP001652741"/>
    </source>
</evidence>
<dbReference type="GO" id="GO:0045944">
    <property type="term" value="P:positive regulation of transcription by RNA polymerase II"/>
    <property type="evidence" value="ECO:0007669"/>
    <property type="project" value="TreeGrafter"/>
</dbReference>
<keyword evidence="6" id="KW-0804">Transcription</keyword>
<gene>
    <name evidence="12" type="primary">LOC106564355</name>
</gene>
<evidence type="ECO:0000256" key="1">
    <source>
        <dbReference type="ARBA" id="ARBA00004123"/>
    </source>
</evidence>
<dbReference type="STRING" id="8030.ENSSSAP00000018348"/>
<evidence type="ECO:0000256" key="8">
    <source>
        <dbReference type="PROSITE-ProRule" id="PRU00176"/>
    </source>
</evidence>
<evidence type="ECO:0000256" key="9">
    <source>
        <dbReference type="SAM" id="MobiDB-lite"/>
    </source>
</evidence>
<feature type="region of interest" description="Disordered" evidence="9">
    <location>
        <begin position="126"/>
        <end position="212"/>
    </location>
</feature>
<feature type="compositionally biased region" description="Pro residues" evidence="9">
    <location>
        <begin position="964"/>
        <end position="973"/>
    </location>
</feature>
<feature type="compositionally biased region" description="Pro residues" evidence="9">
    <location>
        <begin position="1081"/>
        <end position="1090"/>
    </location>
</feature>
<feature type="compositionally biased region" description="Basic and acidic residues" evidence="9">
    <location>
        <begin position="838"/>
        <end position="848"/>
    </location>
</feature>
<evidence type="ECO:0000256" key="6">
    <source>
        <dbReference type="ARBA" id="ARBA00023163"/>
    </source>
</evidence>
<feature type="compositionally biased region" description="Polar residues" evidence="9">
    <location>
        <begin position="663"/>
        <end position="673"/>
    </location>
</feature>
<dbReference type="GeneID" id="106564355"/>
<feature type="compositionally biased region" description="Basic and acidic residues" evidence="9">
    <location>
        <begin position="649"/>
        <end position="662"/>
    </location>
</feature>
<dbReference type="GO" id="GO:0003712">
    <property type="term" value="F:transcription coregulator activity"/>
    <property type="evidence" value="ECO:0007669"/>
    <property type="project" value="InterPro"/>
</dbReference>
<evidence type="ECO:0000256" key="2">
    <source>
        <dbReference type="ARBA" id="ARBA00022553"/>
    </source>
</evidence>
<feature type="compositionally biased region" description="Low complexity" evidence="9">
    <location>
        <begin position="746"/>
        <end position="760"/>
    </location>
</feature>
<feature type="region of interest" description="Disordered" evidence="9">
    <location>
        <begin position="535"/>
        <end position="574"/>
    </location>
</feature>
<feature type="region of interest" description="Disordered" evidence="9">
    <location>
        <begin position="889"/>
        <end position="1001"/>
    </location>
</feature>
<evidence type="ECO:0000256" key="5">
    <source>
        <dbReference type="ARBA" id="ARBA00023159"/>
    </source>
</evidence>
<feature type="compositionally biased region" description="Basic residues" evidence="9">
    <location>
        <begin position="1128"/>
        <end position="1140"/>
    </location>
</feature>
<feature type="region of interest" description="Disordered" evidence="9">
    <location>
        <begin position="1014"/>
        <end position="1230"/>
    </location>
</feature>
<protein>
    <submittedName>
        <fullName evidence="12">Peroxisome proliferator-activated receptor gamma coactivator-related protein 1</fullName>
    </submittedName>
</protein>
<accession>A0A1S3L5V2</accession>
<evidence type="ECO:0000256" key="3">
    <source>
        <dbReference type="ARBA" id="ARBA00022884"/>
    </source>
</evidence>
<name>A0A1S3L5V2_SALSA</name>
<dbReference type="InterPro" id="IPR034605">
    <property type="entry name" value="PGC-1"/>
</dbReference>
<dbReference type="Pfam" id="PF00076">
    <property type="entry name" value="RRM_1"/>
    <property type="match status" value="1"/>
</dbReference>
<feature type="compositionally biased region" description="Polar residues" evidence="9">
    <location>
        <begin position="905"/>
        <end position="919"/>
    </location>
</feature>
<reference evidence="12" key="1">
    <citation type="submission" date="2025-08" db="UniProtKB">
        <authorList>
            <consortium name="RefSeq"/>
        </authorList>
    </citation>
    <scope>IDENTIFICATION</scope>
</reference>
<dbReference type="KEGG" id="sasa:106564355"/>
<comment type="subcellular location">
    <subcellularLocation>
        <location evidence="1">Nucleus</location>
    </subcellularLocation>
</comment>
<feature type="compositionally biased region" description="Low complexity" evidence="9">
    <location>
        <begin position="1103"/>
        <end position="1127"/>
    </location>
</feature>
<feature type="compositionally biased region" description="Polar residues" evidence="9">
    <location>
        <begin position="991"/>
        <end position="1001"/>
    </location>
</feature>
<dbReference type="RefSeq" id="XP_013985889.2">
    <property type="nucleotide sequence ID" value="XM_014130414.2"/>
</dbReference>
<feature type="region of interest" description="Disordered" evidence="9">
    <location>
        <begin position="825"/>
        <end position="850"/>
    </location>
</feature>
<dbReference type="InterPro" id="IPR012677">
    <property type="entry name" value="Nucleotide-bd_a/b_plait_sf"/>
</dbReference>
<feature type="region of interest" description="Disordered" evidence="9">
    <location>
        <begin position="714"/>
        <end position="766"/>
    </location>
</feature>
<keyword evidence="2" id="KW-0597">Phosphoprotein</keyword>
<feature type="compositionally biased region" description="Low complexity" evidence="9">
    <location>
        <begin position="1174"/>
        <end position="1196"/>
    </location>
</feature>
<sequence length="1359" mass="150186">MAAQWRRKDEHIITGNTDFLTANTFNEAVLGKGEVSDLEMDTHSCLDPSILAMFEDSAVAAETRSRLDEESEATLLTALTEILDSVDDETLSPFDTLPDTGLFSDQRLRDNSPLRRLLSLTRSPPDKEALFRSIKTPSSSSSPSSSVGKVETVITDRPRRARLTPRAQGSSTSIQRSDGEEEERSDTEEEEGGKVHIHSPPRGFNLTNQDSGELSLDQSEVRALNSVEKDHGYSSTVSLVDLVKLMHPYCLRVCLDEEGKDWIGTSRQEASSLGEWSADQRVPLEGEVWRYTKPGSEESDEEIDVDGSDDECPSGGGMKNEKGGDGEQGSKGEEVKQLKSLLVKWDGPKEGQKTKNKKRVSFGPVLVTSYELPETDELDLNVLPDLSELTSQIPIFDFNTKTMTISLTTSSPESSAASSKDNQHPVETGLPERTGDKSSEPPPQQGESKPRPALSLQQYRLLRQQKRLPLVVKPENYTTKWPSLPETPKELPPIPYLQGPKYNVWGPTTTHHYIGSKTGDDVSGFKPISKTRTKIVSPACPSKPGKGIGINGSKPVRSGTKTSPASSALKPKCSSMEAKSANYVGVLKPIWTETISPASPLPSPNLNSNSVAGLGQNRTSPEKSAVAISSDPPNPVLVPLPGTRPSLDGFDRSHGTNQEKQEQSLPLSTTQESPAPKPKMVFCNRDPSLKSTSLLLEIQRRFSTKQPLRKALHTQNTAETMKQGHQPRSLSPRKGIETVPEGSKFSPSAPVMASPSSRPSVHPPTNAVVAPYPEMERAKRVALGNLPHVQLSTSPESNTCIQTPTCGTGIEATDLTSLLERFEETQAKEETESEPEGSPDRSPVRDEELSNNTQGMLTLLGAYLLSTQEKLCVPEPASFPELVNTLEPLRTPEPLRAPERCDTQEPLSTQNVLSTQEQAPAQPRWKPLTPVAPQRKQPATPKPLPPKAIQIIDPRPLPPKKAHPLPPKPPVTPPEFQTPVSFSSDHDYCLSQDQPGSNTTTLCSKRQTILTDHQPITNPSLVPGTQNSGKYLRQQQPMDSRTVPETELPSDSAPPSTDSSPFRTDAITAGETQEERTSPCIPSPPSPSPPARGRRSSRRYRTRSSCSDSSSRSPSSSSSSSSSSYSRSRSRSPPRKRFCPRRSESSSSSSCSSSVSRSPVPCRYRLPYPQSWNRSRSTSKSWTQSGSRSRSRSPTTLAYSRAQRWRDCYSSNNVRDSRKRKRQQDMRNQKLKAIDERRVVYVGRIQRTMMHTELRERFSLFGEVEECTLHFRDRGDHYGFVTFYNMKDAFAAIENGYKLRRPDELPFDLCFGGRRQFCKSTYADLDSNREEEDPTPAKSKEEELDFDTLLKQAQKGLKR</sequence>
<feature type="compositionally biased region" description="Acidic residues" evidence="9">
    <location>
        <begin position="297"/>
        <end position="312"/>
    </location>
</feature>
<dbReference type="InterPro" id="IPR000504">
    <property type="entry name" value="RRM_dom"/>
</dbReference>
<keyword evidence="7" id="KW-0539">Nucleus</keyword>
<dbReference type="GO" id="GO:0003723">
    <property type="term" value="F:RNA binding"/>
    <property type="evidence" value="ECO:0007669"/>
    <property type="project" value="UniProtKB-UniRule"/>
</dbReference>